<accession>A0ABU7L4P4</accession>
<comment type="catalytic activity">
    <reaction evidence="1 18">
        <text>a 1,2-diacyl-sn-glycero-3-phosphate + CTP + H(+) = a CDP-1,2-diacyl-sn-glycerol + diphosphate</text>
        <dbReference type="Rhea" id="RHEA:16229"/>
        <dbReference type="ChEBI" id="CHEBI:15378"/>
        <dbReference type="ChEBI" id="CHEBI:33019"/>
        <dbReference type="ChEBI" id="CHEBI:37563"/>
        <dbReference type="ChEBI" id="CHEBI:58332"/>
        <dbReference type="ChEBI" id="CHEBI:58608"/>
        <dbReference type="EC" id="2.7.7.41"/>
    </reaction>
</comment>
<keyword evidence="15 20" id="KW-0472">Membrane</keyword>
<evidence type="ECO:0000256" key="3">
    <source>
        <dbReference type="ARBA" id="ARBA00005119"/>
    </source>
</evidence>
<keyword evidence="22" id="KW-1185">Reference proteome</keyword>
<feature type="transmembrane region" description="Helical" evidence="20">
    <location>
        <begin position="49"/>
        <end position="82"/>
    </location>
</feature>
<evidence type="ECO:0000256" key="1">
    <source>
        <dbReference type="ARBA" id="ARBA00001698"/>
    </source>
</evidence>
<evidence type="ECO:0000256" key="5">
    <source>
        <dbReference type="ARBA" id="ARBA00010185"/>
    </source>
</evidence>
<feature type="compositionally biased region" description="Low complexity" evidence="19">
    <location>
        <begin position="18"/>
        <end position="41"/>
    </location>
</feature>
<evidence type="ECO:0000256" key="14">
    <source>
        <dbReference type="ARBA" id="ARBA00023098"/>
    </source>
</evidence>
<evidence type="ECO:0000256" key="15">
    <source>
        <dbReference type="ARBA" id="ARBA00023136"/>
    </source>
</evidence>
<feature type="transmembrane region" description="Helical" evidence="20">
    <location>
        <begin position="246"/>
        <end position="266"/>
    </location>
</feature>
<feature type="transmembrane region" description="Helical" evidence="20">
    <location>
        <begin position="151"/>
        <end position="176"/>
    </location>
</feature>
<evidence type="ECO:0000313" key="22">
    <source>
        <dbReference type="Proteomes" id="UP001336020"/>
    </source>
</evidence>
<dbReference type="GO" id="GO:0004605">
    <property type="term" value="F:phosphatidate cytidylyltransferase activity"/>
    <property type="evidence" value="ECO:0007669"/>
    <property type="project" value="UniProtKB-EC"/>
</dbReference>
<keyword evidence="11 18" id="KW-0812">Transmembrane</keyword>
<dbReference type="EC" id="2.7.7.41" evidence="6 18"/>
<evidence type="ECO:0000256" key="8">
    <source>
        <dbReference type="ARBA" id="ARBA00022475"/>
    </source>
</evidence>
<keyword evidence="17" id="KW-1208">Phospholipid metabolism</keyword>
<organism evidence="21 22">
    <name type="scientific">Rhodococcus artemisiae</name>
    <dbReference type="NCBI Taxonomy" id="714159"/>
    <lineage>
        <taxon>Bacteria</taxon>
        <taxon>Bacillati</taxon>
        <taxon>Actinomycetota</taxon>
        <taxon>Actinomycetes</taxon>
        <taxon>Mycobacteriales</taxon>
        <taxon>Nocardiaceae</taxon>
        <taxon>Rhodococcus</taxon>
    </lineage>
</organism>
<evidence type="ECO:0000256" key="4">
    <source>
        <dbReference type="ARBA" id="ARBA00005189"/>
    </source>
</evidence>
<evidence type="ECO:0000256" key="2">
    <source>
        <dbReference type="ARBA" id="ARBA00004651"/>
    </source>
</evidence>
<keyword evidence="14" id="KW-0443">Lipid metabolism</keyword>
<keyword evidence="12 18" id="KW-0548">Nucleotidyltransferase</keyword>
<feature type="transmembrane region" description="Helical" evidence="20">
    <location>
        <begin position="121"/>
        <end position="139"/>
    </location>
</feature>
<evidence type="ECO:0000256" key="19">
    <source>
        <dbReference type="SAM" id="MobiDB-lite"/>
    </source>
</evidence>
<comment type="similarity">
    <text evidence="5 18">Belongs to the CDS family.</text>
</comment>
<keyword evidence="10 18" id="KW-0808">Transferase</keyword>
<evidence type="ECO:0000256" key="13">
    <source>
        <dbReference type="ARBA" id="ARBA00022989"/>
    </source>
</evidence>
<comment type="pathway">
    <text evidence="4">Lipid metabolism.</text>
</comment>
<comment type="pathway">
    <text evidence="3 18">Phospholipid metabolism; CDP-diacylglycerol biosynthesis; CDP-diacylglycerol from sn-glycerol 3-phosphate: step 3/3.</text>
</comment>
<protein>
    <recommendedName>
        <fullName evidence="7 18">Phosphatidate cytidylyltransferase</fullName>
        <ecNumber evidence="6 18">2.7.7.41</ecNumber>
    </recommendedName>
</protein>
<gene>
    <name evidence="21" type="ORF">Q7514_03065</name>
</gene>
<evidence type="ECO:0000256" key="10">
    <source>
        <dbReference type="ARBA" id="ARBA00022679"/>
    </source>
</evidence>
<sequence>MGRADGSSDPQLPLGAGDTSDVTAADAASPPDDATPPAKTSRAGRNLPAAIAVGAGLGALVIAILLFAPTAWLGVVAAAIAIATWEVTKRLREASVLVPRLPLLLGGQAIIWLGWPYGATGVLGAFAGTVVVTMLWRLFDHGLAAQPHNYLRDTAVAVFTAAWLPLLASFATLMVLEDQGAARVFCLMLVCVASDIGGYAAGVLFGKHTMAPAISPKKSWEGFGGSLVACVAVGILTVVFLLDGQWWIGALLGVVLVLTATAGDLIESQVKRDLGIKDMGTLLPGHGGIMDRLDSILPSAFVTWLILTIFV</sequence>
<evidence type="ECO:0000313" key="21">
    <source>
        <dbReference type="EMBL" id="MEE2056507.1"/>
    </source>
</evidence>
<evidence type="ECO:0000256" key="16">
    <source>
        <dbReference type="ARBA" id="ARBA00023209"/>
    </source>
</evidence>
<feature type="transmembrane region" description="Helical" evidence="20">
    <location>
        <begin position="222"/>
        <end position="240"/>
    </location>
</feature>
<comment type="caution">
    <text evidence="21">The sequence shown here is derived from an EMBL/GenBank/DDBJ whole genome shotgun (WGS) entry which is preliminary data.</text>
</comment>
<proteinExistence type="inferred from homology"/>
<keyword evidence="8" id="KW-1003">Cell membrane</keyword>
<dbReference type="PROSITE" id="PS01315">
    <property type="entry name" value="CDS"/>
    <property type="match status" value="1"/>
</dbReference>
<evidence type="ECO:0000256" key="18">
    <source>
        <dbReference type="RuleBase" id="RU003938"/>
    </source>
</evidence>
<evidence type="ECO:0000256" key="7">
    <source>
        <dbReference type="ARBA" id="ARBA00019373"/>
    </source>
</evidence>
<dbReference type="Pfam" id="PF01148">
    <property type="entry name" value="CTP_transf_1"/>
    <property type="match status" value="1"/>
</dbReference>
<evidence type="ECO:0000256" key="6">
    <source>
        <dbReference type="ARBA" id="ARBA00012487"/>
    </source>
</evidence>
<reference evidence="21 22" key="1">
    <citation type="submission" date="2023-07" db="EMBL/GenBank/DDBJ databases">
        <authorList>
            <person name="Girao M."/>
            <person name="Carvalho M.F."/>
        </authorList>
    </citation>
    <scope>NUCLEOTIDE SEQUENCE [LARGE SCALE GENOMIC DNA]</scope>
    <source>
        <strain evidence="21 22">YIM65754</strain>
    </source>
</reference>
<name>A0ABU7L4P4_9NOCA</name>
<feature type="region of interest" description="Disordered" evidence="19">
    <location>
        <begin position="1"/>
        <end position="42"/>
    </location>
</feature>
<dbReference type="PANTHER" id="PTHR46382">
    <property type="entry name" value="PHOSPHATIDATE CYTIDYLYLTRANSFERASE"/>
    <property type="match status" value="1"/>
</dbReference>
<comment type="subcellular location">
    <subcellularLocation>
        <location evidence="2">Cell membrane</location>
        <topology evidence="2">Multi-pass membrane protein</topology>
    </subcellularLocation>
</comment>
<dbReference type="EMBL" id="JAUTXY010000001">
    <property type="protein sequence ID" value="MEE2056507.1"/>
    <property type="molecule type" value="Genomic_DNA"/>
</dbReference>
<dbReference type="Proteomes" id="UP001336020">
    <property type="component" value="Unassembled WGS sequence"/>
</dbReference>
<dbReference type="PANTHER" id="PTHR46382:SF1">
    <property type="entry name" value="PHOSPHATIDATE CYTIDYLYLTRANSFERASE"/>
    <property type="match status" value="1"/>
</dbReference>
<evidence type="ECO:0000256" key="11">
    <source>
        <dbReference type="ARBA" id="ARBA00022692"/>
    </source>
</evidence>
<dbReference type="RefSeq" id="WP_330131769.1">
    <property type="nucleotide sequence ID" value="NZ_JAUTXY010000001.1"/>
</dbReference>
<keyword evidence="16" id="KW-0594">Phospholipid biosynthesis</keyword>
<evidence type="ECO:0000256" key="17">
    <source>
        <dbReference type="ARBA" id="ARBA00023264"/>
    </source>
</evidence>
<dbReference type="InterPro" id="IPR000374">
    <property type="entry name" value="PC_trans"/>
</dbReference>
<evidence type="ECO:0000256" key="12">
    <source>
        <dbReference type="ARBA" id="ARBA00022695"/>
    </source>
</evidence>
<evidence type="ECO:0000256" key="20">
    <source>
        <dbReference type="SAM" id="Phobius"/>
    </source>
</evidence>
<keyword evidence="13 20" id="KW-1133">Transmembrane helix</keyword>
<keyword evidence="9" id="KW-0444">Lipid biosynthesis</keyword>
<evidence type="ECO:0000256" key="9">
    <source>
        <dbReference type="ARBA" id="ARBA00022516"/>
    </source>
</evidence>
<feature type="transmembrane region" description="Helical" evidence="20">
    <location>
        <begin position="182"/>
        <end position="201"/>
    </location>
</feature>